<evidence type="ECO:0000313" key="2">
    <source>
        <dbReference type="EMBL" id="TXJ28585.1"/>
    </source>
</evidence>
<evidence type="ECO:0000313" key="1">
    <source>
        <dbReference type="EMBL" id="TXJ13538.1"/>
    </source>
</evidence>
<proteinExistence type="predicted"/>
<dbReference type="EMBL" id="SAYA01000001">
    <property type="protein sequence ID" value="TXJ28585.1"/>
    <property type="molecule type" value="Genomic_DNA"/>
</dbReference>
<dbReference type="RefSeq" id="WP_147527736.1">
    <property type="nucleotide sequence ID" value="NZ_SAXT01000001.1"/>
</dbReference>
<reference evidence="1" key="2">
    <citation type="submission" date="2019-01" db="EMBL/GenBank/DDBJ databases">
        <authorList>
            <person name="Thorell K."/>
        </authorList>
    </citation>
    <scope>NUCLEOTIDE SEQUENCE</scope>
    <source>
        <strain evidence="5">PC2777IV</strain>
        <strain evidence="4">PC3053II</strain>
        <strain evidence="3">PC3939II</strain>
        <strain evidence="2">PC4597II</strain>
        <strain evidence="1">W1</strain>
    </source>
</reference>
<organism evidence="1 10">
    <name type="scientific">Brachyspira aalborgi</name>
    <dbReference type="NCBI Taxonomy" id="29522"/>
    <lineage>
        <taxon>Bacteria</taxon>
        <taxon>Pseudomonadati</taxon>
        <taxon>Spirochaetota</taxon>
        <taxon>Spirochaetia</taxon>
        <taxon>Brachyspirales</taxon>
        <taxon>Brachyspiraceae</taxon>
        <taxon>Brachyspira</taxon>
    </lineage>
</organism>
<evidence type="ECO:0000313" key="9">
    <source>
        <dbReference type="Proteomes" id="UP000325013"/>
    </source>
</evidence>
<accession>A0A5C8DT47</accession>
<name>A0A5C8DT47_9SPIR</name>
<reference evidence="6 7" key="1">
    <citation type="journal article" date="1992" name="Lakartidningen">
        <title>[Penicillin V and not amoxicillin is the first choice preparation in acute otitis].</title>
        <authorList>
            <person name="Kamme C."/>
            <person name="Lundgren K."/>
            <person name="Prellner K."/>
        </authorList>
    </citation>
    <scope>NUCLEOTIDE SEQUENCE [LARGE SCALE GENOMIC DNA]</scope>
    <source>
        <strain evidence="5 9">PC2777IV</strain>
        <strain evidence="4 7">PC3053II</strain>
        <strain evidence="3 6">PC3939II</strain>
        <strain evidence="2 8">PC4597II</strain>
        <strain evidence="1 10">W1</strain>
    </source>
</reference>
<evidence type="ECO:0000313" key="3">
    <source>
        <dbReference type="EMBL" id="TXJ53047.1"/>
    </source>
</evidence>
<protein>
    <submittedName>
        <fullName evidence="1">Uncharacterized protein</fullName>
    </submittedName>
</protein>
<sequence>MKDYIEENINEKEFINKLEYFIKNIDNEIDENFANMISPYHFSELKENKISKREFKEYINKWHNEIKIILNKF</sequence>
<dbReference type="Proteomes" id="UP000322307">
    <property type="component" value="Unassembled WGS sequence"/>
</dbReference>
<evidence type="ECO:0000313" key="10">
    <source>
        <dbReference type="Proteomes" id="UP000325116"/>
    </source>
</evidence>
<dbReference type="EMBL" id="SAYI01000005">
    <property type="protein sequence ID" value="TXJ58083.1"/>
    <property type="molecule type" value="Genomic_DNA"/>
</dbReference>
<evidence type="ECO:0000313" key="6">
    <source>
        <dbReference type="Proteomes" id="UP000322307"/>
    </source>
</evidence>
<dbReference type="Proteomes" id="UP000322327">
    <property type="component" value="Unassembled WGS sequence"/>
</dbReference>
<evidence type="ECO:0000313" key="7">
    <source>
        <dbReference type="Proteomes" id="UP000322327"/>
    </source>
</evidence>
<gene>
    <name evidence="5" type="ORF">EPJ67_00020</name>
    <name evidence="2" type="ORF">EPJ73_01145</name>
    <name evidence="4" type="ORF">EPJ76_01080</name>
    <name evidence="1" type="ORF">EPJ80_02010</name>
    <name evidence="3" type="ORF">EPJ84_01555</name>
</gene>
<evidence type="ECO:0000313" key="5">
    <source>
        <dbReference type="EMBL" id="TXJ58931.1"/>
    </source>
</evidence>
<dbReference type="EMBL" id="SAYJ01000001">
    <property type="protein sequence ID" value="TXJ58931.1"/>
    <property type="molecule type" value="Genomic_DNA"/>
</dbReference>
<dbReference type="Proteomes" id="UP000324336">
    <property type="component" value="Unassembled WGS sequence"/>
</dbReference>
<dbReference type="EMBL" id="SAYE01000003">
    <property type="protein sequence ID" value="TXJ53047.1"/>
    <property type="molecule type" value="Genomic_DNA"/>
</dbReference>
<dbReference type="Proteomes" id="UP000325013">
    <property type="component" value="Unassembled WGS sequence"/>
</dbReference>
<dbReference type="AlphaFoldDB" id="A0A5C8DT47"/>
<evidence type="ECO:0000313" key="8">
    <source>
        <dbReference type="Proteomes" id="UP000324336"/>
    </source>
</evidence>
<dbReference type="Proteomes" id="UP000325116">
    <property type="component" value="Unassembled WGS sequence"/>
</dbReference>
<dbReference type="EMBL" id="SAXT01000001">
    <property type="protein sequence ID" value="TXJ13538.1"/>
    <property type="molecule type" value="Genomic_DNA"/>
</dbReference>
<comment type="caution">
    <text evidence="1">The sequence shown here is derived from an EMBL/GenBank/DDBJ whole genome shotgun (WGS) entry which is preliminary data.</text>
</comment>
<evidence type="ECO:0000313" key="4">
    <source>
        <dbReference type="EMBL" id="TXJ58083.1"/>
    </source>
</evidence>